<dbReference type="GO" id="GO:0043022">
    <property type="term" value="F:ribosome binding"/>
    <property type="evidence" value="ECO:0007669"/>
    <property type="project" value="InterPro"/>
</dbReference>
<dbReference type="InterPro" id="IPR002676">
    <property type="entry name" value="RimM_N"/>
</dbReference>
<dbReference type="InterPro" id="IPR011033">
    <property type="entry name" value="PRC_barrel-like_sf"/>
</dbReference>
<organism evidence="8 9">
    <name type="scientific">Lactobacillus amylolyticus DSM 11664</name>
    <dbReference type="NCBI Taxonomy" id="585524"/>
    <lineage>
        <taxon>Bacteria</taxon>
        <taxon>Bacillati</taxon>
        <taxon>Bacillota</taxon>
        <taxon>Bacilli</taxon>
        <taxon>Lactobacillales</taxon>
        <taxon>Lactobacillaceae</taxon>
        <taxon>Lactobacillus</taxon>
    </lineage>
</organism>
<evidence type="ECO:0000259" key="7">
    <source>
        <dbReference type="Pfam" id="PF24986"/>
    </source>
</evidence>
<evidence type="ECO:0000313" key="9">
    <source>
        <dbReference type="Proteomes" id="UP000004069"/>
    </source>
</evidence>
<dbReference type="GO" id="GO:0042274">
    <property type="term" value="P:ribosomal small subunit biogenesis"/>
    <property type="evidence" value="ECO:0007669"/>
    <property type="project" value="UniProtKB-UniRule"/>
</dbReference>
<dbReference type="SUPFAM" id="SSF50346">
    <property type="entry name" value="PRC-barrel domain"/>
    <property type="match status" value="1"/>
</dbReference>
<dbReference type="Gene3D" id="2.30.30.240">
    <property type="entry name" value="PRC-barrel domain"/>
    <property type="match status" value="1"/>
</dbReference>
<dbReference type="AlphaFoldDB" id="D4YS62"/>
<evidence type="ECO:0000259" key="6">
    <source>
        <dbReference type="Pfam" id="PF01782"/>
    </source>
</evidence>
<dbReference type="GO" id="GO:0005737">
    <property type="term" value="C:cytoplasm"/>
    <property type="evidence" value="ECO:0007669"/>
    <property type="project" value="UniProtKB-SubCell"/>
</dbReference>
<dbReference type="STRING" id="83683.B1745_02800"/>
<comment type="domain">
    <text evidence="5">The PRC barrel domain binds ribosomal protein uS19.</text>
</comment>
<dbReference type="GO" id="GO:0005840">
    <property type="term" value="C:ribosome"/>
    <property type="evidence" value="ECO:0007669"/>
    <property type="project" value="InterPro"/>
</dbReference>
<accession>D4YS62</accession>
<evidence type="ECO:0000256" key="1">
    <source>
        <dbReference type="ARBA" id="ARBA00022490"/>
    </source>
</evidence>
<dbReference type="PANTHER" id="PTHR33692">
    <property type="entry name" value="RIBOSOME MATURATION FACTOR RIMM"/>
    <property type="match status" value="1"/>
</dbReference>
<keyword evidence="4 5" id="KW-0143">Chaperone</keyword>
<dbReference type="Proteomes" id="UP000004069">
    <property type="component" value="Unassembled WGS sequence"/>
</dbReference>
<dbReference type="InterPro" id="IPR056792">
    <property type="entry name" value="PRC_RimM"/>
</dbReference>
<keyword evidence="3 5" id="KW-0698">rRNA processing</keyword>
<evidence type="ECO:0000256" key="3">
    <source>
        <dbReference type="ARBA" id="ARBA00022552"/>
    </source>
</evidence>
<evidence type="ECO:0000256" key="2">
    <source>
        <dbReference type="ARBA" id="ARBA00022517"/>
    </source>
</evidence>
<name>D4YS62_9LACO</name>
<comment type="similarity">
    <text evidence="5">Belongs to the RimM family.</text>
</comment>
<reference evidence="8 9" key="1">
    <citation type="submission" date="2010-04" db="EMBL/GenBank/DDBJ databases">
        <authorList>
            <person name="Muzny D."/>
            <person name="Qin X."/>
            <person name="Deng J."/>
            <person name="Jiang H."/>
            <person name="Liu Y."/>
            <person name="Qu J."/>
            <person name="Song X.-Z."/>
            <person name="Zhang L."/>
            <person name="Thornton R."/>
            <person name="Coyle M."/>
            <person name="Francisco L."/>
            <person name="Jackson L."/>
            <person name="Javaid M."/>
            <person name="Korchina V."/>
            <person name="Kovar C."/>
            <person name="Mata R."/>
            <person name="Mathew T."/>
            <person name="Ngo R."/>
            <person name="Nguyen L."/>
            <person name="Nguyen N."/>
            <person name="Okwuonu G."/>
            <person name="Ongeri F."/>
            <person name="Pham C."/>
            <person name="Simmons D."/>
            <person name="Wilczek-Boney K."/>
            <person name="Hale W."/>
            <person name="Jakkamsetti A."/>
            <person name="Pham P."/>
            <person name="Ruth R."/>
            <person name="San Lucas F."/>
            <person name="Warren J."/>
            <person name="Zhang J."/>
            <person name="Zhao Z."/>
            <person name="Zhou C."/>
            <person name="Zhu D."/>
            <person name="Lee S."/>
            <person name="Bess C."/>
            <person name="Blankenburg K."/>
            <person name="Forbes L."/>
            <person name="Fu Q."/>
            <person name="Gubbala S."/>
            <person name="Hirani K."/>
            <person name="Jayaseelan J.C."/>
            <person name="Lara F."/>
            <person name="Munidasa M."/>
            <person name="Palculict T."/>
            <person name="Patil S."/>
            <person name="Pu L.-L."/>
            <person name="Saada N."/>
            <person name="Tang L."/>
            <person name="Weissenberger G."/>
            <person name="Zhu Y."/>
            <person name="Hemphill L."/>
            <person name="Shang Y."/>
            <person name="Youmans B."/>
            <person name="Ayvaz T."/>
            <person name="Ross M."/>
            <person name="Santibanez J."/>
            <person name="Aqrawi P."/>
            <person name="Gross S."/>
            <person name="Joshi V."/>
            <person name="Fowler G."/>
            <person name="Nazareth L."/>
            <person name="Reid J."/>
            <person name="Worley K."/>
            <person name="Petrosino J."/>
            <person name="Highlander S."/>
            <person name="Gibbs R."/>
        </authorList>
    </citation>
    <scope>NUCLEOTIDE SEQUENCE [LARGE SCALE GENOMIC DNA]</scope>
    <source>
        <strain evidence="8 9">DSM 11664</strain>
    </source>
</reference>
<dbReference type="Pfam" id="PF24986">
    <property type="entry name" value="PRC_RimM"/>
    <property type="match status" value="1"/>
</dbReference>
<dbReference type="InterPro" id="IPR036976">
    <property type="entry name" value="RimM_N_sf"/>
</dbReference>
<comment type="caution">
    <text evidence="8">The sequence shown here is derived from an EMBL/GenBank/DDBJ whole genome shotgun (WGS) entry which is preliminary data.</text>
</comment>
<dbReference type="EMBL" id="ADNY01000013">
    <property type="protein sequence ID" value="EFG55877.1"/>
    <property type="molecule type" value="Genomic_DNA"/>
</dbReference>
<dbReference type="InterPro" id="IPR011961">
    <property type="entry name" value="RimM"/>
</dbReference>
<evidence type="ECO:0000256" key="5">
    <source>
        <dbReference type="HAMAP-Rule" id="MF_00014"/>
    </source>
</evidence>
<comment type="function">
    <text evidence="5">An accessory protein needed during the final step in the assembly of 30S ribosomal subunit, possibly for assembly of the head region. Essential for efficient processing of 16S rRNA. May be needed both before and after RbfA during the maturation of 16S rRNA. It has affinity for free ribosomal 30S subunits but not for 70S ribosomes.</text>
</comment>
<sequence length="185" mass="21540">MLQTFFILGFWRKSMQFYNVAKILTTHGLDGEVKVALITDFPEQRFSSGSKLALKDDHERELTVKSGRPFKQFWLVKFNEITDIDQAERLRGKILVVSEENQQELPEGVYYYRDILNCDVIDNQNGEFLGKIVDIQSPGANDVWLVQEDSGNEYWIPYIKDVVKKVDVDQKKVYVELMEGLHDED</sequence>
<dbReference type="InterPro" id="IPR009000">
    <property type="entry name" value="Transl_B-barrel_sf"/>
</dbReference>
<evidence type="ECO:0000256" key="4">
    <source>
        <dbReference type="ARBA" id="ARBA00023186"/>
    </source>
</evidence>
<evidence type="ECO:0000313" key="8">
    <source>
        <dbReference type="EMBL" id="EFG55877.1"/>
    </source>
</evidence>
<comment type="subcellular location">
    <subcellularLocation>
        <location evidence="5">Cytoplasm</location>
    </subcellularLocation>
</comment>
<keyword evidence="1 5" id="KW-0963">Cytoplasm</keyword>
<dbReference type="NCBIfam" id="TIGR02273">
    <property type="entry name" value="16S_RimM"/>
    <property type="match status" value="1"/>
</dbReference>
<gene>
    <name evidence="5 8" type="primary">rimM</name>
    <name evidence="8" type="ORF">HMPREF0493_0340</name>
</gene>
<dbReference type="eggNOG" id="COG0806">
    <property type="taxonomic scope" value="Bacteria"/>
</dbReference>
<comment type="subunit">
    <text evidence="5">Binds ribosomal protein uS19.</text>
</comment>
<dbReference type="HAMAP" id="MF_00014">
    <property type="entry name" value="Ribosome_mat_RimM"/>
    <property type="match status" value="1"/>
</dbReference>
<proteinExistence type="inferred from homology"/>
<dbReference type="Gene3D" id="2.40.30.60">
    <property type="entry name" value="RimM"/>
    <property type="match status" value="1"/>
</dbReference>
<protein>
    <recommendedName>
        <fullName evidence="5">Ribosome maturation factor RimM</fullName>
    </recommendedName>
</protein>
<dbReference type="Pfam" id="PF01782">
    <property type="entry name" value="RimM"/>
    <property type="match status" value="1"/>
</dbReference>
<keyword evidence="2 5" id="KW-0690">Ribosome biogenesis</keyword>
<dbReference type="GO" id="GO:0006364">
    <property type="term" value="P:rRNA processing"/>
    <property type="evidence" value="ECO:0007669"/>
    <property type="project" value="UniProtKB-UniRule"/>
</dbReference>
<dbReference type="SUPFAM" id="SSF50447">
    <property type="entry name" value="Translation proteins"/>
    <property type="match status" value="1"/>
</dbReference>
<dbReference type="PANTHER" id="PTHR33692:SF1">
    <property type="entry name" value="RIBOSOME MATURATION FACTOR RIMM"/>
    <property type="match status" value="1"/>
</dbReference>
<feature type="domain" description="Ribosome maturation factor RimM PRC barrel" evidence="7">
    <location>
        <begin position="113"/>
        <end position="181"/>
    </location>
</feature>
<feature type="domain" description="RimM N-terminal" evidence="6">
    <location>
        <begin position="20"/>
        <end position="100"/>
    </location>
</feature>
<keyword evidence="9" id="KW-1185">Reference proteome</keyword>